<sequence>MTEADLIIVNANILTLDSQGSRGRSLAVKSGRIIGVWPEAVPPRADIVYNVKTEVMDVKGSTLIPGFIDTHNHLLMYSLFRKQANCSTPPNRNIGDILKRVKELSAKTPEGQWVLGWGYDNTLLEENRHPTRQELDAAVPDKPVFIRHISAHFGVANSLALEMAGVNEHTADPKGGRLGRDGDGRLDGVLHELPALELVQSVIPTPTAEEMASYIGEGAMDYIRQGITTNTDAGVGLDYGLIELDAHLKAMENNQNPLNMRLMVLHHLLGESGPFGHFSAKELDAEIQRRSNQRARLDSAKLFQDGSIQGYTAALRKPYYNAPDTVGELLRDQDSLNEEVLDLHKRGYRITIHGNGDRAIGSILEAYEFALKASPRQGHLHRIEHVQTAAMEDLEKMRELSVAASFFINHVYYWGDRHKRLFLGPDRAENINPLRSAQERDILFTLHSDCPITPISPLFSIWTAVNRATREGVRLGAEQAISVEDALRAMTIEGARLNFQEAETGSIEIGKKADFAVLGADPTAIDPMDIKDIPVEETIINGHTVSTGAWHAPKYVE</sequence>
<dbReference type="PANTHER" id="PTHR22642:SF2">
    <property type="entry name" value="PROTEIN LONG AFTER FAR-RED 3"/>
    <property type="match status" value="1"/>
</dbReference>
<dbReference type="InterPro" id="IPR013108">
    <property type="entry name" value="Amidohydro_3"/>
</dbReference>
<dbReference type="Gene3D" id="3.20.20.140">
    <property type="entry name" value="Metal-dependent hydrolases"/>
    <property type="match status" value="1"/>
</dbReference>
<accession>A0ABW4KIJ4</accession>
<dbReference type="Gene3D" id="2.30.40.10">
    <property type="entry name" value="Urease, subunit C, domain 1"/>
    <property type="match status" value="1"/>
</dbReference>
<dbReference type="Gene3D" id="3.10.310.70">
    <property type="match status" value="1"/>
</dbReference>
<dbReference type="Proteomes" id="UP001597301">
    <property type="component" value="Unassembled WGS sequence"/>
</dbReference>
<dbReference type="RefSeq" id="WP_380773743.1">
    <property type="nucleotide sequence ID" value="NZ_JBHUEO010000025.1"/>
</dbReference>
<dbReference type="InterPro" id="IPR011059">
    <property type="entry name" value="Metal-dep_hydrolase_composite"/>
</dbReference>
<evidence type="ECO:0000313" key="3">
    <source>
        <dbReference type="Proteomes" id="UP001597301"/>
    </source>
</evidence>
<dbReference type="EMBL" id="JBHUEO010000025">
    <property type="protein sequence ID" value="MFD1707018.1"/>
    <property type="molecule type" value="Genomic_DNA"/>
</dbReference>
<dbReference type="CDD" id="cd01300">
    <property type="entry name" value="YtcJ_like"/>
    <property type="match status" value="1"/>
</dbReference>
<name>A0ABW4KIJ4_9BACI</name>
<comment type="caution">
    <text evidence="2">The sequence shown here is derived from an EMBL/GenBank/DDBJ whole genome shotgun (WGS) entry which is preliminary data.</text>
</comment>
<dbReference type="SUPFAM" id="SSF51556">
    <property type="entry name" value="Metallo-dependent hydrolases"/>
    <property type="match status" value="1"/>
</dbReference>
<reference evidence="3" key="1">
    <citation type="journal article" date="2019" name="Int. J. Syst. Evol. Microbiol.">
        <title>The Global Catalogue of Microorganisms (GCM) 10K type strain sequencing project: providing services to taxonomists for standard genome sequencing and annotation.</title>
        <authorList>
            <consortium name="The Broad Institute Genomics Platform"/>
            <consortium name="The Broad Institute Genome Sequencing Center for Infectious Disease"/>
            <person name="Wu L."/>
            <person name="Ma J."/>
        </authorList>
    </citation>
    <scope>NUCLEOTIDE SEQUENCE [LARGE SCALE GENOMIC DNA]</scope>
    <source>
        <strain evidence="3">CGMCC 1.12295</strain>
    </source>
</reference>
<dbReference type="SUPFAM" id="SSF51338">
    <property type="entry name" value="Composite domain of metallo-dependent hydrolases"/>
    <property type="match status" value="1"/>
</dbReference>
<organism evidence="2 3">
    <name type="scientific">Siminovitchia sediminis</name>
    <dbReference type="NCBI Taxonomy" id="1274353"/>
    <lineage>
        <taxon>Bacteria</taxon>
        <taxon>Bacillati</taxon>
        <taxon>Bacillota</taxon>
        <taxon>Bacilli</taxon>
        <taxon>Bacillales</taxon>
        <taxon>Bacillaceae</taxon>
        <taxon>Siminovitchia</taxon>
    </lineage>
</organism>
<dbReference type="InterPro" id="IPR032466">
    <property type="entry name" value="Metal_Hydrolase"/>
</dbReference>
<evidence type="ECO:0000313" key="2">
    <source>
        <dbReference type="EMBL" id="MFD1707018.1"/>
    </source>
</evidence>
<feature type="domain" description="Amidohydrolase 3" evidence="1">
    <location>
        <begin position="54"/>
        <end position="545"/>
    </location>
</feature>
<keyword evidence="2" id="KW-0378">Hydrolase</keyword>
<dbReference type="GO" id="GO:0016787">
    <property type="term" value="F:hydrolase activity"/>
    <property type="evidence" value="ECO:0007669"/>
    <property type="project" value="UniProtKB-KW"/>
</dbReference>
<dbReference type="EC" id="3.5.-.-" evidence="2"/>
<dbReference type="Pfam" id="PF07969">
    <property type="entry name" value="Amidohydro_3"/>
    <property type="match status" value="1"/>
</dbReference>
<protein>
    <submittedName>
        <fullName evidence="2">Amidohydrolase</fullName>
        <ecNumber evidence="2">3.5.-.-</ecNumber>
    </submittedName>
</protein>
<dbReference type="InterPro" id="IPR033932">
    <property type="entry name" value="YtcJ-like"/>
</dbReference>
<proteinExistence type="predicted"/>
<dbReference type="PANTHER" id="PTHR22642">
    <property type="entry name" value="IMIDAZOLONEPROPIONASE"/>
    <property type="match status" value="1"/>
</dbReference>
<keyword evidence="3" id="KW-1185">Reference proteome</keyword>
<evidence type="ECO:0000259" key="1">
    <source>
        <dbReference type="Pfam" id="PF07969"/>
    </source>
</evidence>
<gene>
    <name evidence="2" type="ORF">ACFSCZ_09770</name>
</gene>